<keyword evidence="5 9" id="KW-0812">Transmembrane</keyword>
<evidence type="ECO:0000256" key="2">
    <source>
        <dbReference type="ARBA" id="ARBA00022448"/>
    </source>
</evidence>
<feature type="transmembrane region" description="Helical" evidence="9">
    <location>
        <begin position="21"/>
        <end position="49"/>
    </location>
</feature>
<dbReference type="EMBL" id="VFPH01000001">
    <property type="protein sequence ID" value="TQM43387.1"/>
    <property type="molecule type" value="Genomic_DNA"/>
</dbReference>
<evidence type="ECO:0000256" key="5">
    <source>
        <dbReference type="ARBA" id="ARBA00022692"/>
    </source>
</evidence>
<feature type="domain" description="Tripartite ATP-independent periplasmic transporters DctQ component" evidence="10">
    <location>
        <begin position="38"/>
        <end position="168"/>
    </location>
</feature>
<evidence type="ECO:0000313" key="12">
    <source>
        <dbReference type="Proteomes" id="UP000319818"/>
    </source>
</evidence>
<dbReference type="GO" id="GO:0005886">
    <property type="term" value="C:plasma membrane"/>
    <property type="evidence" value="ECO:0007669"/>
    <property type="project" value="UniProtKB-SubCell"/>
</dbReference>
<dbReference type="PANTHER" id="PTHR35011:SF2">
    <property type="entry name" value="2,3-DIKETO-L-GULONATE TRAP TRANSPORTER SMALL PERMEASE PROTEIN YIAM"/>
    <property type="match status" value="1"/>
</dbReference>
<protein>
    <submittedName>
        <fullName evidence="11">TRAP-type C4-dicarboxylate transport system permease small subunit</fullName>
    </submittedName>
</protein>
<dbReference type="AlphaFoldDB" id="A0A543GBC3"/>
<sequence>MAEKAIPVPRMEVSLQRFDRVLTLIENVLAASALGLAAVIAIVAVVLRYVFGIFLFWSEEAIIYLVIYSTFLGAVITLRHNEHVNVDIFGAFLKARGRRALAVLAASLTVVYLVCIGYFAWLLLFEPFSTSTITPSLKLPLWVVEAAVPIGLTLMLLRALEMLVRNARGEDAFAEAQRSILEVEAEATGLEVRDVERTRRELGDDPEENDR</sequence>
<evidence type="ECO:0000313" key="11">
    <source>
        <dbReference type="EMBL" id="TQM43387.1"/>
    </source>
</evidence>
<dbReference type="InterPro" id="IPR007387">
    <property type="entry name" value="TRAP_DctQ"/>
</dbReference>
<dbReference type="GO" id="GO:0022857">
    <property type="term" value="F:transmembrane transporter activity"/>
    <property type="evidence" value="ECO:0007669"/>
    <property type="project" value="TreeGrafter"/>
</dbReference>
<evidence type="ECO:0000259" key="10">
    <source>
        <dbReference type="Pfam" id="PF04290"/>
    </source>
</evidence>
<keyword evidence="2" id="KW-0813">Transport</keyword>
<dbReference type="PANTHER" id="PTHR35011">
    <property type="entry name" value="2,3-DIKETO-L-GULONATE TRAP TRANSPORTER SMALL PERMEASE PROTEIN YIAM"/>
    <property type="match status" value="1"/>
</dbReference>
<dbReference type="GO" id="GO:0015740">
    <property type="term" value="P:C4-dicarboxylate transport"/>
    <property type="evidence" value="ECO:0007669"/>
    <property type="project" value="TreeGrafter"/>
</dbReference>
<evidence type="ECO:0000256" key="4">
    <source>
        <dbReference type="ARBA" id="ARBA00022519"/>
    </source>
</evidence>
<evidence type="ECO:0000256" key="9">
    <source>
        <dbReference type="SAM" id="Phobius"/>
    </source>
</evidence>
<keyword evidence="4" id="KW-0997">Cell inner membrane</keyword>
<feature type="transmembrane region" description="Helical" evidence="9">
    <location>
        <begin position="61"/>
        <end position="79"/>
    </location>
</feature>
<keyword evidence="6 9" id="KW-1133">Transmembrane helix</keyword>
<dbReference type="RefSeq" id="WP_142096846.1">
    <property type="nucleotide sequence ID" value="NZ_VFPH01000001.1"/>
</dbReference>
<reference evidence="11 12" key="1">
    <citation type="submission" date="2019-06" db="EMBL/GenBank/DDBJ databases">
        <title>Sequencing the genomes of 1000 actinobacteria strains.</title>
        <authorList>
            <person name="Klenk H.-P."/>
        </authorList>
    </citation>
    <scope>NUCLEOTIDE SEQUENCE [LARGE SCALE GENOMIC DNA]</scope>
    <source>
        <strain evidence="11 12">DSM 45511</strain>
    </source>
</reference>
<accession>A0A543GBC3</accession>
<organism evidence="11 12">
    <name type="scientific">Pseudonocardia cypriaca</name>
    <dbReference type="NCBI Taxonomy" id="882449"/>
    <lineage>
        <taxon>Bacteria</taxon>
        <taxon>Bacillati</taxon>
        <taxon>Actinomycetota</taxon>
        <taxon>Actinomycetes</taxon>
        <taxon>Pseudonocardiales</taxon>
        <taxon>Pseudonocardiaceae</taxon>
        <taxon>Pseudonocardia</taxon>
    </lineage>
</organism>
<evidence type="ECO:0000256" key="1">
    <source>
        <dbReference type="ARBA" id="ARBA00004429"/>
    </source>
</evidence>
<gene>
    <name evidence="11" type="ORF">FB388_0733</name>
</gene>
<feature type="transmembrane region" description="Helical" evidence="9">
    <location>
        <begin position="141"/>
        <end position="160"/>
    </location>
</feature>
<dbReference type="Pfam" id="PF04290">
    <property type="entry name" value="DctQ"/>
    <property type="match status" value="1"/>
</dbReference>
<evidence type="ECO:0000256" key="8">
    <source>
        <dbReference type="ARBA" id="ARBA00038436"/>
    </source>
</evidence>
<dbReference type="OrthoDB" id="9795655at2"/>
<evidence type="ECO:0000256" key="6">
    <source>
        <dbReference type="ARBA" id="ARBA00022989"/>
    </source>
</evidence>
<comment type="subcellular location">
    <subcellularLocation>
        <location evidence="1">Cell inner membrane</location>
        <topology evidence="1">Multi-pass membrane protein</topology>
    </subcellularLocation>
</comment>
<evidence type="ECO:0000256" key="7">
    <source>
        <dbReference type="ARBA" id="ARBA00023136"/>
    </source>
</evidence>
<comment type="caution">
    <text evidence="11">The sequence shown here is derived from an EMBL/GenBank/DDBJ whole genome shotgun (WGS) entry which is preliminary data.</text>
</comment>
<feature type="transmembrane region" description="Helical" evidence="9">
    <location>
        <begin position="100"/>
        <end position="121"/>
    </location>
</feature>
<dbReference type="InterPro" id="IPR055348">
    <property type="entry name" value="DctQ"/>
</dbReference>
<proteinExistence type="inferred from homology"/>
<keyword evidence="12" id="KW-1185">Reference proteome</keyword>
<evidence type="ECO:0000256" key="3">
    <source>
        <dbReference type="ARBA" id="ARBA00022475"/>
    </source>
</evidence>
<keyword evidence="7 9" id="KW-0472">Membrane</keyword>
<name>A0A543GBC3_9PSEU</name>
<comment type="similarity">
    <text evidence="8">Belongs to the TRAP transporter small permease family.</text>
</comment>
<dbReference type="Proteomes" id="UP000319818">
    <property type="component" value="Unassembled WGS sequence"/>
</dbReference>
<keyword evidence="3" id="KW-1003">Cell membrane</keyword>